<comment type="function">
    <text evidence="1">Catalyzes the ATP-dependent phosphorylation of thiamine-monophosphate (TMP) to form thiamine-pyrophosphate (TPP), the active form of vitamin B1.</text>
</comment>
<dbReference type="PANTHER" id="PTHR30270">
    <property type="entry name" value="THIAMINE-MONOPHOSPHATE KINASE"/>
    <property type="match status" value="1"/>
</dbReference>
<evidence type="ECO:0000313" key="3">
    <source>
        <dbReference type="EMBL" id="CAJ1584072.1"/>
    </source>
</evidence>
<feature type="binding site" evidence="1">
    <location>
        <position position="52"/>
    </location>
    <ligand>
        <name>Mg(2+)</name>
        <dbReference type="ChEBI" id="CHEBI:18420"/>
        <label>1</label>
    </ligand>
</feature>
<keyword evidence="1" id="KW-0547">Nucleotide-binding</keyword>
<comment type="pathway">
    <text evidence="1">Cofactor biosynthesis; thiamine diphosphate biosynthesis; thiamine diphosphate from thiamine phosphate: step 1/1.</text>
</comment>
<keyword evidence="1 3" id="KW-0808">Transferase</keyword>
<organism evidence="3 4">
    <name type="scientific">[Mycobacterium] wendilense</name>
    <dbReference type="NCBI Taxonomy" id="3064284"/>
    <lineage>
        <taxon>Bacteria</taxon>
        <taxon>Bacillati</taxon>
        <taxon>Actinomycetota</taxon>
        <taxon>Actinomycetes</taxon>
        <taxon>Mycobacteriales</taxon>
        <taxon>Mycobacteriaceae</taxon>
        <taxon>Mycolicibacter</taxon>
    </lineage>
</organism>
<feature type="binding site" evidence="1">
    <location>
        <position position="82"/>
    </location>
    <ligand>
        <name>Mg(2+)</name>
        <dbReference type="ChEBI" id="CHEBI:18420"/>
        <label>4</label>
    </ligand>
</feature>
<dbReference type="InterPro" id="IPR006283">
    <property type="entry name" value="ThiL-like"/>
</dbReference>
<dbReference type="HAMAP" id="MF_02128">
    <property type="entry name" value="TMP_kinase"/>
    <property type="match status" value="1"/>
</dbReference>
<dbReference type="RefSeq" id="WP_316510367.1">
    <property type="nucleotide sequence ID" value="NZ_OY726395.1"/>
</dbReference>
<reference evidence="3 4" key="1">
    <citation type="submission" date="2023-08" db="EMBL/GenBank/DDBJ databases">
        <authorList>
            <person name="Folkvardsen B D."/>
            <person name="Norman A."/>
        </authorList>
    </citation>
    <scope>NUCLEOTIDE SEQUENCE [LARGE SCALE GENOMIC DNA]</scope>
    <source>
        <strain evidence="3 4">Mu0050</strain>
    </source>
</reference>
<dbReference type="SUPFAM" id="SSF55326">
    <property type="entry name" value="PurM N-terminal domain-like"/>
    <property type="match status" value="1"/>
</dbReference>
<proteinExistence type="inferred from homology"/>
<feature type="binding site" evidence="1">
    <location>
        <position position="82"/>
    </location>
    <ligand>
        <name>Mg(2+)</name>
        <dbReference type="ChEBI" id="CHEBI:18420"/>
        <label>2</label>
    </ligand>
</feature>
<feature type="binding site" evidence="1">
    <location>
        <position position="53"/>
    </location>
    <ligand>
        <name>Mg(2+)</name>
        <dbReference type="ChEBI" id="CHEBI:18420"/>
        <label>1</label>
    </ligand>
</feature>
<dbReference type="InterPro" id="IPR036921">
    <property type="entry name" value="PurM-like_N_sf"/>
</dbReference>
<dbReference type="EMBL" id="OY726395">
    <property type="protein sequence ID" value="CAJ1584072.1"/>
    <property type="molecule type" value="Genomic_DNA"/>
</dbReference>
<comment type="caution">
    <text evidence="1">Lacks conserved residue(s) required for the propagation of feature annotation.</text>
</comment>
<comment type="similarity">
    <text evidence="1">Belongs to the thiamine-monophosphate kinase family.</text>
</comment>
<comment type="miscellaneous">
    <text evidence="1">Reaction mechanism of ThiL seems to utilize a direct, inline transfer of the gamma-phosphate of ATP to TMP rather than a phosphorylated enzyme intermediate.</text>
</comment>
<keyword evidence="1" id="KW-0784">Thiamine biosynthesis</keyword>
<feature type="binding site" evidence="1">
    <location>
        <position position="320"/>
    </location>
    <ligand>
        <name>substrate</name>
    </ligand>
</feature>
<dbReference type="NCBIfam" id="NF004351">
    <property type="entry name" value="PRK05731.1-4"/>
    <property type="match status" value="1"/>
</dbReference>
<dbReference type="GO" id="GO:0009030">
    <property type="term" value="F:thiamine-phosphate kinase activity"/>
    <property type="evidence" value="ECO:0007669"/>
    <property type="project" value="UniProtKB-EC"/>
</dbReference>
<keyword evidence="4" id="KW-1185">Reference proteome</keyword>
<feature type="binding site" evidence="1">
    <location>
        <position position="82"/>
    </location>
    <ligand>
        <name>Mg(2+)</name>
        <dbReference type="ChEBI" id="CHEBI:18420"/>
        <label>3</label>
    </ligand>
</feature>
<protein>
    <recommendedName>
        <fullName evidence="1">Thiamine-monophosphate kinase</fullName>
        <shortName evidence="1">TMP kinase</shortName>
        <shortName evidence="1">Thiamine-phosphate kinase</shortName>
        <ecNumber evidence="1">2.7.4.16</ecNumber>
    </recommendedName>
</protein>
<keyword evidence="1" id="KW-0479">Metal-binding</keyword>
<dbReference type="Pfam" id="PF00586">
    <property type="entry name" value="AIRS"/>
    <property type="match status" value="1"/>
</dbReference>
<dbReference type="InterPro" id="IPR016188">
    <property type="entry name" value="PurM-like_N"/>
</dbReference>
<feature type="binding site" evidence="1">
    <location>
        <position position="37"/>
    </location>
    <ligand>
        <name>Mg(2+)</name>
        <dbReference type="ChEBI" id="CHEBI:18420"/>
        <label>4</label>
    </ligand>
</feature>
<dbReference type="Proteomes" id="UP001190466">
    <property type="component" value="Chromosome"/>
</dbReference>
<dbReference type="CDD" id="cd02194">
    <property type="entry name" value="ThiL"/>
    <property type="match status" value="1"/>
</dbReference>
<evidence type="ECO:0000313" key="4">
    <source>
        <dbReference type="Proteomes" id="UP001190466"/>
    </source>
</evidence>
<evidence type="ECO:0000256" key="1">
    <source>
        <dbReference type="HAMAP-Rule" id="MF_02128"/>
    </source>
</evidence>
<feature type="binding site" evidence="1">
    <location>
        <position position="131"/>
    </location>
    <ligand>
        <name>Mg(2+)</name>
        <dbReference type="ChEBI" id="CHEBI:18420"/>
        <label>1</label>
    </ligand>
</feature>
<keyword evidence="1 3" id="KW-0418">Kinase</keyword>
<dbReference type="Gene3D" id="3.30.1330.10">
    <property type="entry name" value="PurM-like, N-terminal domain"/>
    <property type="match status" value="1"/>
</dbReference>
<dbReference type="Gene3D" id="3.90.650.10">
    <property type="entry name" value="PurM-like C-terminal domain"/>
    <property type="match status" value="1"/>
</dbReference>
<comment type="catalytic activity">
    <reaction evidence="1">
        <text>thiamine phosphate + ATP = thiamine diphosphate + ADP</text>
        <dbReference type="Rhea" id="RHEA:15913"/>
        <dbReference type="ChEBI" id="CHEBI:30616"/>
        <dbReference type="ChEBI" id="CHEBI:37575"/>
        <dbReference type="ChEBI" id="CHEBI:58937"/>
        <dbReference type="ChEBI" id="CHEBI:456216"/>
        <dbReference type="EC" id="2.7.4.16"/>
    </reaction>
</comment>
<keyword evidence="1" id="KW-0460">Magnesium</keyword>
<feature type="binding site" evidence="1">
    <location>
        <position position="156"/>
    </location>
    <ligand>
        <name>ATP</name>
        <dbReference type="ChEBI" id="CHEBI:30616"/>
    </ligand>
</feature>
<feature type="domain" description="PurM-like N-terminal" evidence="2">
    <location>
        <begin position="35"/>
        <end position="146"/>
    </location>
</feature>
<evidence type="ECO:0000259" key="2">
    <source>
        <dbReference type="Pfam" id="PF00586"/>
    </source>
</evidence>
<dbReference type="NCBIfam" id="TIGR01379">
    <property type="entry name" value="thiL"/>
    <property type="match status" value="1"/>
</dbReference>
<feature type="binding site" evidence="1">
    <location>
        <position position="221"/>
    </location>
    <ligand>
        <name>Mg(2+)</name>
        <dbReference type="ChEBI" id="CHEBI:18420"/>
        <label>3</label>
    </ligand>
</feature>
<dbReference type="EC" id="2.7.4.16" evidence="1"/>
<keyword evidence="1" id="KW-0067">ATP-binding</keyword>
<feature type="binding site" evidence="1">
    <location>
        <begin position="130"/>
        <end position="131"/>
    </location>
    <ligand>
        <name>ATP</name>
        <dbReference type="ChEBI" id="CHEBI:30616"/>
    </ligand>
</feature>
<name>A0ABM9MFQ9_9MYCO</name>
<dbReference type="InterPro" id="IPR036676">
    <property type="entry name" value="PurM-like_C_sf"/>
</dbReference>
<feature type="binding site" evidence="1">
    <location>
        <position position="275"/>
    </location>
    <ligand>
        <name>substrate</name>
    </ligand>
</feature>
<feature type="binding site" evidence="1">
    <location>
        <position position="51"/>
    </location>
    <ligand>
        <name>Mg(2+)</name>
        <dbReference type="ChEBI" id="CHEBI:18420"/>
        <label>4</label>
    </ligand>
</feature>
<dbReference type="PIRSF" id="PIRSF005303">
    <property type="entry name" value="Thiam_monoph_kin"/>
    <property type="match status" value="1"/>
</dbReference>
<feature type="binding site" evidence="1">
    <location>
        <position position="223"/>
    </location>
    <ligand>
        <name>ATP</name>
        <dbReference type="ChEBI" id="CHEBI:30616"/>
    </ligand>
</feature>
<feature type="binding site" evidence="1">
    <location>
        <position position="60"/>
    </location>
    <ligand>
        <name>substrate</name>
    </ligand>
</feature>
<gene>
    <name evidence="1" type="primary">thiL</name>
    <name evidence="3" type="ORF">MU0050_002976</name>
</gene>
<sequence>MTDDDRTLREVGEFSVIDRLVAGRRQPDSVLIGPGDDAAVITAPDGRAVISTDMLVQDRHFRLDWSTPHEVGRKAIAQNAADIEAMGARATAFVVAVGAPADTPARHLEELSDGLWAEARRAGAAGIVGGDLVSSPLWVVSVTVFGDLGGRAAVTRGGARPGDTVAVAGTLGTSAAGFELLSADGPRLPEFEDLCRRHRVPQPPYGQGEAAALAGARAMTDVSDGLLADLGHIAVASGVRIDVASEALQPDVAALSGPADRLRTDALGWVLGGGEDHALAACFPGAPPAEWRTIGTVSAAGTAGPGAFVDGRPWTGSSGWESFN</sequence>
<feature type="binding site" evidence="1">
    <location>
        <position position="224"/>
    </location>
    <ligand>
        <name>Mg(2+)</name>
        <dbReference type="ChEBI" id="CHEBI:18420"/>
        <label>5</label>
    </ligand>
</feature>
<feature type="binding site" evidence="1">
    <location>
        <position position="37"/>
    </location>
    <ligand>
        <name>Mg(2+)</name>
        <dbReference type="ChEBI" id="CHEBI:18420"/>
        <label>3</label>
    </ligand>
</feature>
<dbReference type="PANTHER" id="PTHR30270:SF0">
    <property type="entry name" value="THIAMINE-MONOPHOSPHATE KINASE"/>
    <property type="match status" value="1"/>
</dbReference>
<accession>A0ABM9MFQ9</accession>
<feature type="binding site" evidence="1">
    <location>
        <position position="53"/>
    </location>
    <ligand>
        <name>Mg(2+)</name>
        <dbReference type="ChEBI" id="CHEBI:18420"/>
        <label>2</label>
    </ligand>
</feature>
<dbReference type="SUPFAM" id="SSF56042">
    <property type="entry name" value="PurM C-terminal domain-like"/>
    <property type="match status" value="1"/>
</dbReference>